<proteinExistence type="predicted"/>
<protein>
    <submittedName>
        <fullName evidence="1">Uncharacterized protein</fullName>
    </submittedName>
</protein>
<comment type="caution">
    <text evidence="1">The sequence shown here is derived from an EMBL/GenBank/DDBJ whole genome shotgun (WGS) entry which is preliminary data.</text>
</comment>
<dbReference type="Proteomes" id="UP000198795">
    <property type="component" value="Unassembled WGS sequence"/>
</dbReference>
<evidence type="ECO:0000313" key="2">
    <source>
        <dbReference type="Proteomes" id="UP000198795"/>
    </source>
</evidence>
<name>A0A1H0UDL0_9HYPH</name>
<reference evidence="1 2" key="1">
    <citation type="submission" date="2016-10" db="EMBL/GenBank/DDBJ databases">
        <authorList>
            <person name="Varghese N."/>
            <person name="Submissions S."/>
        </authorList>
    </citation>
    <scope>NUCLEOTIDE SEQUENCE [LARGE SCALE GENOMIC DNA]</scope>
    <source>
        <strain evidence="1 2">CGMCC 1.6497</strain>
    </source>
</reference>
<keyword evidence="2" id="KW-1185">Reference proteome</keyword>
<dbReference type="EMBL" id="FNJC01000006">
    <property type="protein sequence ID" value="SDP64150.1"/>
    <property type="molecule type" value="Genomic_DNA"/>
</dbReference>
<accession>A0A1H0UDL0</accession>
<gene>
    <name evidence="1" type="ORF">SAMN04488061_3588</name>
</gene>
<sequence length="46" mass="4948">MKTFLTGLAITVLIGSLAWVALDRTHISVVQGALWHGDTRLGPHHG</sequence>
<evidence type="ECO:0000313" key="1">
    <source>
        <dbReference type="EMBL" id="SDP64150.1"/>
    </source>
</evidence>
<organism evidence="1 2">
    <name type="scientific">Filomicrobium insigne</name>
    <dbReference type="NCBI Taxonomy" id="418854"/>
    <lineage>
        <taxon>Bacteria</taxon>
        <taxon>Pseudomonadati</taxon>
        <taxon>Pseudomonadota</taxon>
        <taxon>Alphaproteobacteria</taxon>
        <taxon>Hyphomicrobiales</taxon>
        <taxon>Hyphomicrobiaceae</taxon>
        <taxon>Filomicrobium</taxon>
    </lineage>
</organism>